<dbReference type="Gene3D" id="2.40.160.120">
    <property type="match status" value="1"/>
</dbReference>
<evidence type="ECO:0000313" key="5">
    <source>
        <dbReference type="Proteomes" id="UP000242287"/>
    </source>
</evidence>
<protein>
    <recommendedName>
        <fullName evidence="6">Oxysterol-binding protein</fullName>
    </recommendedName>
</protein>
<feature type="compositionally biased region" description="Basic and acidic residues" evidence="3">
    <location>
        <begin position="535"/>
        <end position="552"/>
    </location>
</feature>
<feature type="compositionally biased region" description="Polar residues" evidence="3">
    <location>
        <begin position="205"/>
        <end position="221"/>
    </location>
</feature>
<feature type="region of interest" description="Disordered" evidence="3">
    <location>
        <begin position="535"/>
        <end position="554"/>
    </location>
</feature>
<dbReference type="PANTHER" id="PTHR10972">
    <property type="entry name" value="OXYSTEROL-BINDING PROTEIN-RELATED"/>
    <property type="match status" value="1"/>
</dbReference>
<comment type="similarity">
    <text evidence="1 2">Belongs to the OSBP family.</text>
</comment>
<evidence type="ECO:0008006" key="6">
    <source>
        <dbReference type="Google" id="ProtNLM"/>
    </source>
</evidence>
<dbReference type="PANTHER" id="PTHR10972:SF212">
    <property type="entry name" value="OXYSTEROL-BINDING PROTEIN-LIKE PROTEIN 1"/>
    <property type="match status" value="1"/>
</dbReference>
<feature type="compositionally biased region" description="Low complexity" evidence="3">
    <location>
        <begin position="1"/>
        <end position="24"/>
    </location>
</feature>
<evidence type="ECO:0000256" key="3">
    <source>
        <dbReference type="SAM" id="MobiDB-lite"/>
    </source>
</evidence>
<feature type="compositionally biased region" description="Low complexity" evidence="3">
    <location>
        <begin position="186"/>
        <end position="204"/>
    </location>
</feature>
<feature type="region of interest" description="Disordered" evidence="3">
    <location>
        <begin position="167"/>
        <end position="221"/>
    </location>
</feature>
<gene>
    <name evidence="4" type="ORF">AMATHDRAFT_71985</name>
</gene>
<dbReference type="InterPro" id="IPR018494">
    <property type="entry name" value="Oxysterol-bd_CS"/>
</dbReference>
<evidence type="ECO:0000313" key="4">
    <source>
        <dbReference type="EMBL" id="PFH45119.1"/>
    </source>
</evidence>
<sequence length="603" mass="66489">MSTTPHTTTSLPSDTPDTPSTPIQDDPEDTHEPPVSVPDSGDTGEGGKLKMIVQLVKKCLGVKDIAAMRLSLPASLLEPIPNLEFSHFLDRPDYFAAINDHEDPFERMLAVVRYSLTKDLKFIHGKICKPYNSVLGEHFRAHWDVAPLAYPSPASPVPLSCTITPSNSGVGPTSPIIPDSLSETASIKSGKSSKSTRSGLSFLSLSRNSPGGSTSTVATSPQLPSDNYLAAHMSNLNLTASNGTPNANNNNNVNNRNKLVRIAYLTEQVSHHPPISAYYALCPSRHLELCGIDQISAKVSGTTLRVVAGDFNRGIHVRVTGGHGEGELYRVTHPVANVNGILRGSFYLTVSESTIVTCSMIEGKGKGGGRRFRTVIEYKEESWLGRPHFLVEGVIHVVHDGETQHEEWTKVKHVPRSRVVAVFEGTWRGKIKWKRVGMGSYPQTIIESTRSSPAPSHEHLPLPSINPVAASSQLDVSDGEMIMDKEHEWQSLIDVSELRVVPKVVRAVERQLPDESRRLWESVTRNLVEKRYGEATKEKQTIEQRQRDDAAERRRKGVEFVPKYFEQTYKEGGIPVLTEDGWKALKEELGEEVSIDGAWVGRV</sequence>
<accession>A0A2A9N6C8</accession>
<name>A0A2A9N6C8_9AGAR</name>
<dbReference type="AlphaFoldDB" id="A0A2A9N6C8"/>
<dbReference type="GO" id="GO:0032934">
    <property type="term" value="F:sterol binding"/>
    <property type="evidence" value="ECO:0007669"/>
    <property type="project" value="TreeGrafter"/>
</dbReference>
<organism evidence="4 5">
    <name type="scientific">Amanita thiersii Skay4041</name>
    <dbReference type="NCBI Taxonomy" id="703135"/>
    <lineage>
        <taxon>Eukaryota</taxon>
        <taxon>Fungi</taxon>
        <taxon>Dikarya</taxon>
        <taxon>Basidiomycota</taxon>
        <taxon>Agaricomycotina</taxon>
        <taxon>Agaricomycetes</taxon>
        <taxon>Agaricomycetidae</taxon>
        <taxon>Agaricales</taxon>
        <taxon>Pluteineae</taxon>
        <taxon>Amanitaceae</taxon>
        <taxon>Amanita</taxon>
    </lineage>
</organism>
<dbReference type="OrthoDB" id="48057at2759"/>
<reference evidence="4 5" key="1">
    <citation type="submission" date="2014-02" db="EMBL/GenBank/DDBJ databases">
        <title>Transposable element dynamics among asymbiotic and ectomycorrhizal Amanita fungi.</title>
        <authorList>
            <consortium name="DOE Joint Genome Institute"/>
            <person name="Hess J."/>
            <person name="Skrede I."/>
            <person name="Wolfe B."/>
            <person name="LaButti K."/>
            <person name="Ohm R.A."/>
            <person name="Grigoriev I.V."/>
            <person name="Pringle A."/>
        </authorList>
    </citation>
    <scope>NUCLEOTIDE SEQUENCE [LARGE SCALE GENOMIC DNA]</scope>
    <source>
        <strain evidence="4 5">SKay4041</strain>
    </source>
</reference>
<dbReference type="EMBL" id="KZ302552">
    <property type="protein sequence ID" value="PFH45119.1"/>
    <property type="molecule type" value="Genomic_DNA"/>
</dbReference>
<keyword evidence="5" id="KW-1185">Reference proteome</keyword>
<dbReference type="PROSITE" id="PS01013">
    <property type="entry name" value="OSBP"/>
    <property type="match status" value="1"/>
</dbReference>
<dbReference type="GO" id="GO:0005829">
    <property type="term" value="C:cytosol"/>
    <property type="evidence" value="ECO:0007669"/>
    <property type="project" value="TreeGrafter"/>
</dbReference>
<feature type="region of interest" description="Disordered" evidence="3">
    <location>
        <begin position="1"/>
        <end position="45"/>
    </location>
</feature>
<dbReference type="Proteomes" id="UP000242287">
    <property type="component" value="Unassembled WGS sequence"/>
</dbReference>
<evidence type="ECO:0000256" key="2">
    <source>
        <dbReference type="RuleBase" id="RU003844"/>
    </source>
</evidence>
<evidence type="ECO:0000256" key="1">
    <source>
        <dbReference type="ARBA" id="ARBA00008842"/>
    </source>
</evidence>
<dbReference type="GO" id="GO:0016020">
    <property type="term" value="C:membrane"/>
    <property type="evidence" value="ECO:0007669"/>
    <property type="project" value="TreeGrafter"/>
</dbReference>
<dbReference type="InterPro" id="IPR037239">
    <property type="entry name" value="OSBP_sf"/>
</dbReference>
<dbReference type="SUPFAM" id="SSF144000">
    <property type="entry name" value="Oxysterol-binding protein-like"/>
    <property type="match status" value="1"/>
</dbReference>
<proteinExistence type="inferred from homology"/>
<dbReference type="Pfam" id="PF01237">
    <property type="entry name" value="Oxysterol_BP"/>
    <property type="match status" value="2"/>
</dbReference>
<dbReference type="STRING" id="703135.A0A2A9N6C8"/>
<dbReference type="InterPro" id="IPR000648">
    <property type="entry name" value="Oxysterol-bd"/>
</dbReference>
<dbReference type="Gene3D" id="3.30.70.3490">
    <property type="match status" value="1"/>
</dbReference>